<dbReference type="GO" id="GO:0000976">
    <property type="term" value="F:transcription cis-regulatory region binding"/>
    <property type="evidence" value="ECO:0007669"/>
    <property type="project" value="TreeGrafter"/>
</dbReference>
<dbReference type="SMR" id="F0JK27"/>
<evidence type="ECO:0000256" key="1">
    <source>
        <dbReference type="ARBA" id="ARBA00023125"/>
    </source>
</evidence>
<dbReference type="OrthoDB" id="9790413at2"/>
<dbReference type="PROSITE" id="PS50977">
    <property type="entry name" value="HTH_TETR_2"/>
    <property type="match status" value="1"/>
</dbReference>
<dbReference type="EMBL" id="CP003220">
    <property type="protein sequence ID" value="EGB16276.1"/>
    <property type="molecule type" value="Genomic_DNA"/>
</dbReference>
<dbReference type="PANTHER" id="PTHR30055">
    <property type="entry name" value="HTH-TYPE TRANSCRIPTIONAL REGULATOR RUTR"/>
    <property type="match status" value="1"/>
</dbReference>
<dbReference type="SUPFAM" id="SSF46689">
    <property type="entry name" value="Homeodomain-like"/>
    <property type="match status" value="1"/>
</dbReference>
<feature type="domain" description="HTH tetR-type" evidence="3">
    <location>
        <begin position="15"/>
        <end position="75"/>
    </location>
</feature>
<dbReference type="InterPro" id="IPR015292">
    <property type="entry name" value="Tscrpt_reg_YbiH_C"/>
</dbReference>
<name>F0JK27_9BACT</name>
<dbReference type="eggNOG" id="COG1309">
    <property type="taxonomic scope" value="Bacteria"/>
</dbReference>
<dbReference type="Gene3D" id="1.10.357.10">
    <property type="entry name" value="Tetracycline Repressor, domain 2"/>
    <property type="match status" value="1"/>
</dbReference>
<dbReference type="InterPro" id="IPR050109">
    <property type="entry name" value="HTH-type_TetR-like_transc_reg"/>
</dbReference>
<dbReference type="STRING" id="641491.DND132_3073"/>
<evidence type="ECO:0000256" key="2">
    <source>
        <dbReference type="PROSITE-ProRule" id="PRU00335"/>
    </source>
</evidence>
<keyword evidence="1 2" id="KW-0238">DNA-binding</keyword>
<sequence length="227" mass="24836">MSSKGRKSLRQAQGEETRATLLRTGARLFAQNGYNGVSMRTLAAEAGVNLATVSYHFGGKSGLYEAIIREIVIVRDQIFPPLEEVEARLADADATPEARGEVVDWFMGTIMDGLLGPTDYVWGTVIISRELVHPTELYPKLEAAFFNPNLDALAALVRGTAAHCLGETDAIITGHLIINTVIKLLEGQFLLCKRLGWASYEGHIEAIEAIVKTRIRGLLGLPMENMQ</sequence>
<organism evidence="4 5">
    <name type="scientific">Pseudodesulfovibrio mercurii</name>
    <dbReference type="NCBI Taxonomy" id="641491"/>
    <lineage>
        <taxon>Bacteria</taxon>
        <taxon>Pseudomonadati</taxon>
        <taxon>Thermodesulfobacteriota</taxon>
        <taxon>Desulfovibrionia</taxon>
        <taxon>Desulfovibrionales</taxon>
        <taxon>Desulfovibrionaceae</taxon>
    </lineage>
</organism>
<dbReference type="PRINTS" id="PR00455">
    <property type="entry name" value="HTHTETR"/>
</dbReference>
<protein>
    <submittedName>
        <fullName evidence="4">Regulatory protein TetR</fullName>
    </submittedName>
</protein>
<dbReference type="InterPro" id="IPR036271">
    <property type="entry name" value="Tet_transcr_reg_TetR-rel_C_sf"/>
</dbReference>
<dbReference type="PANTHER" id="PTHR30055:SF219">
    <property type="entry name" value="TRANSCRIPTIONAL REGULATORY PROTEIN"/>
    <property type="match status" value="1"/>
</dbReference>
<dbReference type="RefSeq" id="WP_014323700.1">
    <property type="nucleotide sequence ID" value="NC_016803.1"/>
</dbReference>
<reference evidence="4 5" key="1">
    <citation type="journal article" date="2011" name="J. Bacteriol.">
        <title>Genome sequence of the mercury-methylating strain Desulfovibrio desulfuricans ND132.</title>
        <authorList>
            <person name="Brown S.D."/>
            <person name="Gilmour C.C."/>
            <person name="Kucken A.M."/>
            <person name="Wall J.D."/>
            <person name="Elias D.A."/>
            <person name="Brandt C.C."/>
            <person name="Podar M."/>
            <person name="Chertkov O."/>
            <person name="Held B."/>
            <person name="Bruce D.C."/>
            <person name="Detter J.C."/>
            <person name="Tapia R."/>
            <person name="Han C.S."/>
            <person name="Goodwin L.A."/>
            <person name="Cheng J.F."/>
            <person name="Pitluck S."/>
            <person name="Woyke T."/>
            <person name="Mikhailova N."/>
            <person name="Ivanova N.N."/>
            <person name="Han J."/>
            <person name="Lucas S."/>
            <person name="Lapidus A.L."/>
            <person name="Land M.L."/>
            <person name="Hauser L.J."/>
            <person name="Palumbo A.V."/>
        </authorList>
    </citation>
    <scope>NUCLEOTIDE SEQUENCE [LARGE SCALE GENOMIC DNA]</scope>
    <source>
        <strain evidence="4 5">ND132</strain>
    </source>
</reference>
<dbReference type="Pfam" id="PF09209">
    <property type="entry name" value="CecR_C"/>
    <property type="match status" value="1"/>
</dbReference>
<feature type="DNA-binding region" description="H-T-H motif" evidence="2">
    <location>
        <begin position="38"/>
        <end position="57"/>
    </location>
</feature>
<accession>F0JK27</accession>
<evidence type="ECO:0000313" key="5">
    <source>
        <dbReference type="Proteomes" id="UP000007845"/>
    </source>
</evidence>
<dbReference type="InterPro" id="IPR023772">
    <property type="entry name" value="DNA-bd_HTH_TetR-type_CS"/>
</dbReference>
<dbReference type="AlphaFoldDB" id="F0JK27"/>
<dbReference type="Pfam" id="PF00440">
    <property type="entry name" value="TetR_N"/>
    <property type="match status" value="1"/>
</dbReference>
<dbReference type="Proteomes" id="UP000007845">
    <property type="component" value="Chromosome"/>
</dbReference>
<proteinExistence type="predicted"/>
<dbReference type="PROSITE" id="PS01081">
    <property type="entry name" value="HTH_TETR_1"/>
    <property type="match status" value="1"/>
</dbReference>
<evidence type="ECO:0000313" key="4">
    <source>
        <dbReference type="EMBL" id="EGB16276.1"/>
    </source>
</evidence>
<dbReference type="GO" id="GO:0003700">
    <property type="term" value="F:DNA-binding transcription factor activity"/>
    <property type="evidence" value="ECO:0007669"/>
    <property type="project" value="TreeGrafter"/>
</dbReference>
<evidence type="ECO:0000259" key="3">
    <source>
        <dbReference type="PROSITE" id="PS50977"/>
    </source>
</evidence>
<dbReference type="InterPro" id="IPR001647">
    <property type="entry name" value="HTH_TetR"/>
</dbReference>
<dbReference type="KEGG" id="ddn:DND132_3073"/>
<dbReference type="HOGENOM" id="CLU_069356_16_0_7"/>
<dbReference type="InterPro" id="IPR009057">
    <property type="entry name" value="Homeodomain-like_sf"/>
</dbReference>
<keyword evidence="5" id="KW-1185">Reference proteome</keyword>
<gene>
    <name evidence="4" type="ORF">DND132_3073</name>
</gene>
<dbReference type="SUPFAM" id="SSF48498">
    <property type="entry name" value="Tetracyclin repressor-like, C-terminal domain"/>
    <property type="match status" value="1"/>
</dbReference>
<dbReference type="Gene3D" id="1.10.10.60">
    <property type="entry name" value="Homeodomain-like"/>
    <property type="match status" value="1"/>
</dbReference>